<evidence type="ECO:0000256" key="8">
    <source>
        <dbReference type="SAM" id="Phobius"/>
    </source>
</evidence>
<evidence type="ECO:0000256" key="3">
    <source>
        <dbReference type="ARBA" id="ARBA00022670"/>
    </source>
</evidence>
<evidence type="ECO:0000256" key="7">
    <source>
        <dbReference type="ARBA" id="ARBA00023136"/>
    </source>
</evidence>
<keyword evidence="7 8" id="KW-0472">Membrane</keyword>
<proteinExistence type="inferred from homology"/>
<dbReference type="OrthoDB" id="465874at2"/>
<dbReference type="Proteomes" id="UP000275281">
    <property type="component" value="Unassembled WGS sequence"/>
</dbReference>
<feature type="domain" description="Peptidase S54 rhomboid" evidence="9">
    <location>
        <begin position="41"/>
        <end position="173"/>
    </location>
</feature>
<feature type="transmembrane region" description="Helical" evidence="8">
    <location>
        <begin position="50"/>
        <end position="73"/>
    </location>
</feature>
<dbReference type="InterPro" id="IPR035952">
    <property type="entry name" value="Rhomboid-like_sf"/>
</dbReference>
<dbReference type="PANTHER" id="PTHR43066">
    <property type="entry name" value="RHOMBOID-RELATED PROTEIN"/>
    <property type="match status" value="1"/>
</dbReference>
<keyword evidence="5" id="KW-0378">Hydrolase</keyword>
<dbReference type="EMBL" id="RPOK01000004">
    <property type="protein sequence ID" value="RPJ65698.1"/>
    <property type="molecule type" value="Genomic_DNA"/>
</dbReference>
<evidence type="ECO:0000256" key="1">
    <source>
        <dbReference type="ARBA" id="ARBA00004141"/>
    </source>
</evidence>
<accession>A0A3N5Z968</accession>
<feature type="transmembrane region" description="Helical" evidence="8">
    <location>
        <begin position="155"/>
        <end position="175"/>
    </location>
</feature>
<organism evidence="10 11">
    <name type="scientific">Alteromonas sediminis</name>
    <dbReference type="NCBI Taxonomy" id="2259342"/>
    <lineage>
        <taxon>Bacteria</taxon>
        <taxon>Pseudomonadati</taxon>
        <taxon>Pseudomonadota</taxon>
        <taxon>Gammaproteobacteria</taxon>
        <taxon>Alteromonadales</taxon>
        <taxon>Alteromonadaceae</taxon>
        <taxon>Alteromonas/Salinimonas group</taxon>
        <taxon>Alteromonas</taxon>
    </lineage>
</organism>
<feature type="transmembrane region" description="Helical" evidence="8">
    <location>
        <begin position="105"/>
        <end position="124"/>
    </location>
</feature>
<evidence type="ECO:0000259" key="9">
    <source>
        <dbReference type="Pfam" id="PF01694"/>
    </source>
</evidence>
<keyword evidence="4 8" id="KW-0812">Transmembrane</keyword>
<keyword evidence="3 10" id="KW-0645">Protease</keyword>
<dbReference type="Pfam" id="PF01694">
    <property type="entry name" value="Rhomboid"/>
    <property type="match status" value="1"/>
</dbReference>
<comment type="similarity">
    <text evidence="2">Belongs to the peptidase S54 family.</text>
</comment>
<dbReference type="PANTHER" id="PTHR43066:SF1">
    <property type="entry name" value="RHOMBOID PROTEIN 2"/>
    <property type="match status" value="1"/>
</dbReference>
<sequence length="184" mass="20491">MFSKLQPFLLFLASFIALELVNILLGRGLNHFGLIPRSVSHLYGIFTAPWLHASIGHLLANLSALAVLGVIVWQWGQKRFWKITLFIIVTSGLLVWIFARPAFHIGASGLVYGYFGFCLIGGWLSRRPLLIILSLCVAVVYGSMMWGVLPIRAGVSFEFHLAGFFMGLVAARLWAKGQQKKLFV</sequence>
<comment type="subcellular location">
    <subcellularLocation>
        <location evidence="1">Membrane</location>
        <topology evidence="1">Multi-pass membrane protein</topology>
    </subcellularLocation>
</comment>
<dbReference type="GO" id="GO:0004252">
    <property type="term" value="F:serine-type endopeptidase activity"/>
    <property type="evidence" value="ECO:0007669"/>
    <property type="project" value="InterPro"/>
</dbReference>
<reference evidence="10 11" key="1">
    <citation type="submission" date="2018-11" db="EMBL/GenBank/DDBJ databases">
        <authorList>
            <person name="Ye M.-Q."/>
            <person name="Du Z.-J."/>
        </authorList>
    </citation>
    <scope>NUCLEOTIDE SEQUENCE [LARGE SCALE GENOMIC DNA]</scope>
    <source>
        <strain evidence="10 11">U0105</strain>
    </source>
</reference>
<protein>
    <submittedName>
        <fullName evidence="10">Rhomboid family intramembrane serine protease</fullName>
    </submittedName>
</protein>
<gene>
    <name evidence="10" type="ORF">DRW07_12835</name>
</gene>
<evidence type="ECO:0000256" key="5">
    <source>
        <dbReference type="ARBA" id="ARBA00022801"/>
    </source>
</evidence>
<dbReference type="RefSeq" id="WP_124028329.1">
    <property type="nucleotide sequence ID" value="NZ_JBHRSN010000007.1"/>
</dbReference>
<feature type="transmembrane region" description="Helical" evidence="8">
    <location>
        <begin position="80"/>
        <end position="99"/>
    </location>
</feature>
<evidence type="ECO:0000256" key="6">
    <source>
        <dbReference type="ARBA" id="ARBA00022989"/>
    </source>
</evidence>
<dbReference type="GO" id="GO:0016020">
    <property type="term" value="C:membrane"/>
    <property type="evidence" value="ECO:0007669"/>
    <property type="project" value="UniProtKB-SubCell"/>
</dbReference>
<evidence type="ECO:0000313" key="11">
    <source>
        <dbReference type="Proteomes" id="UP000275281"/>
    </source>
</evidence>
<evidence type="ECO:0000256" key="4">
    <source>
        <dbReference type="ARBA" id="ARBA00022692"/>
    </source>
</evidence>
<dbReference type="Gene3D" id="1.20.1540.10">
    <property type="entry name" value="Rhomboid-like"/>
    <property type="match status" value="1"/>
</dbReference>
<comment type="caution">
    <text evidence="10">The sequence shown here is derived from an EMBL/GenBank/DDBJ whole genome shotgun (WGS) entry which is preliminary data.</text>
</comment>
<feature type="transmembrane region" description="Helical" evidence="8">
    <location>
        <begin position="129"/>
        <end position="149"/>
    </location>
</feature>
<dbReference type="GO" id="GO:0006508">
    <property type="term" value="P:proteolysis"/>
    <property type="evidence" value="ECO:0007669"/>
    <property type="project" value="UniProtKB-KW"/>
</dbReference>
<dbReference type="AlphaFoldDB" id="A0A3N5Z968"/>
<evidence type="ECO:0000256" key="2">
    <source>
        <dbReference type="ARBA" id="ARBA00009045"/>
    </source>
</evidence>
<keyword evidence="6 8" id="KW-1133">Transmembrane helix</keyword>
<name>A0A3N5Z968_9ALTE</name>
<dbReference type="InterPro" id="IPR022764">
    <property type="entry name" value="Peptidase_S54_rhomboid_dom"/>
</dbReference>
<evidence type="ECO:0000313" key="10">
    <source>
        <dbReference type="EMBL" id="RPJ65698.1"/>
    </source>
</evidence>
<keyword evidence="11" id="KW-1185">Reference proteome</keyword>
<dbReference type="SUPFAM" id="SSF144091">
    <property type="entry name" value="Rhomboid-like"/>
    <property type="match status" value="1"/>
</dbReference>